<organism evidence="5 6">
    <name type="scientific">Bosea massiliensis</name>
    <dbReference type="NCBI Taxonomy" id="151419"/>
    <lineage>
        <taxon>Bacteria</taxon>
        <taxon>Pseudomonadati</taxon>
        <taxon>Pseudomonadota</taxon>
        <taxon>Alphaproteobacteria</taxon>
        <taxon>Hyphomicrobiales</taxon>
        <taxon>Boseaceae</taxon>
        <taxon>Bosea</taxon>
    </lineage>
</organism>
<dbReference type="PANTHER" id="PTHR16263">
    <property type="entry name" value="TETRATRICOPEPTIDE REPEAT PROTEIN 38"/>
    <property type="match status" value="1"/>
</dbReference>
<dbReference type="Gene3D" id="1.25.40.10">
    <property type="entry name" value="Tetratricopeptide repeat domain"/>
    <property type="match status" value="1"/>
</dbReference>
<dbReference type="InterPro" id="IPR033891">
    <property type="entry name" value="TTC38"/>
</dbReference>
<dbReference type="Proteomes" id="UP001596060">
    <property type="component" value="Unassembled WGS sequence"/>
</dbReference>
<accession>A0ABW0P9A2</accession>
<evidence type="ECO:0000256" key="4">
    <source>
        <dbReference type="ARBA" id="ARBA00022803"/>
    </source>
</evidence>
<evidence type="ECO:0000256" key="3">
    <source>
        <dbReference type="ARBA" id="ARBA00022737"/>
    </source>
</evidence>
<keyword evidence="3" id="KW-0677">Repeat</keyword>
<dbReference type="InterPro" id="IPR011990">
    <property type="entry name" value="TPR-like_helical_dom_sf"/>
</dbReference>
<evidence type="ECO:0000313" key="5">
    <source>
        <dbReference type="EMBL" id="MFC5508072.1"/>
    </source>
</evidence>
<dbReference type="RefSeq" id="WP_197426657.1">
    <property type="nucleotide sequence ID" value="NZ_JBHSLU010000082.1"/>
</dbReference>
<evidence type="ECO:0000256" key="2">
    <source>
        <dbReference type="ARBA" id="ARBA00019992"/>
    </source>
</evidence>
<sequence>MFFDCCGHRIAVANDEARLAWDATLEAVLAHAAAAPEHLGRTLAADPRFALAHAAKGLMLLSLARAELVGTARDCLAQARRAIAERPVTTRETAFVEALAQWLEDRPRRAARALEAVLEEHPRDVLALKLSHGIRFMLGDQGEMLACLRRIVPRFPEDHPFAGYVSGCYAFALEERGFYREAEAAGRRAVERAPRDAWGRHAVAHVMEMTGRTDEGVAWLADSAGWAHANNFRFHITWHLALFRLERGETTEVLRLYDEGIRAEQTDDYRDIANGAALLARLDYAGVDVGARWEELAEKAEARLDDRRLVFADLHYALALLGAGREEAAEAIARSLAADSHGHASGERREAARAGALAAYGLIALRERDHAEAARLLGAARGGLVAIGGSHAQRDLFEQAYIESLIRSGARDRAAHVLRERLARRGGHNLFAGRRLARLDTTRTGLAALALAATPLAIAH</sequence>
<comment type="caution">
    <text evidence="5">The sequence shown here is derived from an EMBL/GenBank/DDBJ whole genome shotgun (WGS) entry which is preliminary data.</text>
</comment>
<dbReference type="CDD" id="cd05804">
    <property type="entry name" value="StaR_like"/>
    <property type="match status" value="1"/>
</dbReference>
<dbReference type="PANTHER" id="PTHR16263:SF4">
    <property type="entry name" value="TETRATRICOPEPTIDE REPEAT PROTEIN 38"/>
    <property type="match status" value="1"/>
</dbReference>
<reference evidence="6" key="1">
    <citation type="journal article" date="2019" name="Int. J. Syst. Evol. Microbiol.">
        <title>The Global Catalogue of Microorganisms (GCM) 10K type strain sequencing project: providing services to taxonomists for standard genome sequencing and annotation.</title>
        <authorList>
            <consortium name="The Broad Institute Genomics Platform"/>
            <consortium name="The Broad Institute Genome Sequencing Center for Infectious Disease"/>
            <person name="Wu L."/>
            <person name="Ma J."/>
        </authorList>
    </citation>
    <scope>NUCLEOTIDE SEQUENCE [LARGE SCALE GENOMIC DNA]</scope>
    <source>
        <strain evidence="6">CCUG 43117</strain>
    </source>
</reference>
<dbReference type="EMBL" id="JBHSLU010000082">
    <property type="protein sequence ID" value="MFC5508072.1"/>
    <property type="molecule type" value="Genomic_DNA"/>
</dbReference>
<dbReference type="SUPFAM" id="SSF48452">
    <property type="entry name" value="TPR-like"/>
    <property type="match status" value="1"/>
</dbReference>
<comment type="similarity">
    <text evidence="1">Belongs to the TTC38 family.</text>
</comment>
<keyword evidence="6" id="KW-1185">Reference proteome</keyword>
<protein>
    <recommendedName>
        <fullName evidence="2">Tetratricopeptide repeat protein 38</fullName>
    </recommendedName>
</protein>
<proteinExistence type="inferred from homology"/>
<gene>
    <name evidence="5" type="ORF">ACFPN9_22790</name>
</gene>
<evidence type="ECO:0000256" key="1">
    <source>
        <dbReference type="ARBA" id="ARBA00005857"/>
    </source>
</evidence>
<evidence type="ECO:0000313" key="6">
    <source>
        <dbReference type="Proteomes" id="UP001596060"/>
    </source>
</evidence>
<name>A0ABW0P9A2_9HYPH</name>
<keyword evidence="4" id="KW-0802">TPR repeat</keyword>